<dbReference type="Proteomes" id="UP000294508">
    <property type="component" value="Unassembled WGS sequence"/>
</dbReference>
<protein>
    <submittedName>
        <fullName evidence="2">Uncharacterized protein</fullName>
    </submittedName>
</protein>
<evidence type="ECO:0000313" key="2">
    <source>
        <dbReference type="EMBL" id="TCO19648.1"/>
    </source>
</evidence>
<organism evidence="2 3">
    <name type="scientific">Kribbella steppae</name>
    <dbReference type="NCBI Taxonomy" id="2512223"/>
    <lineage>
        <taxon>Bacteria</taxon>
        <taxon>Bacillati</taxon>
        <taxon>Actinomycetota</taxon>
        <taxon>Actinomycetes</taxon>
        <taxon>Propionibacteriales</taxon>
        <taxon>Kribbellaceae</taxon>
        <taxon>Kribbella</taxon>
    </lineage>
</organism>
<comment type="caution">
    <text evidence="2">The sequence shown here is derived from an EMBL/GenBank/DDBJ whole genome shotgun (WGS) entry which is preliminary data.</text>
</comment>
<reference evidence="2 3" key="1">
    <citation type="journal article" date="2015" name="Stand. Genomic Sci.">
        <title>Genomic Encyclopedia of Bacterial and Archaeal Type Strains, Phase III: the genomes of soil and plant-associated and newly described type strains.</title>
        <authorList>
            <person name="Whitman W.B."/>
            <person name="Woyke T."/>
            <person name="Klenk H.P."/>
            <person name="Zhou Y."/>
            <person name="Lilburn T.G."/>
            <person name="Beck B.J."/>
            <person name="De Vos P."/>
            <person name="Vandamme P."/>
            <person name="Eisen J.A."/>
            <person name="Garrity G."/>
            <person name="Hugenholtz P."/>
            <person name="Kyrpides N.C."/>
        </authorList>
    </citation>
    <scope>NUCLEOTIDE SEQUENCE [LARGE SCALE GENOMIC DNA]</scope>
    <source>
        <strain evidence="2 3">VKM Ac-2572</strain>
    </source>
</reference>
<dbReference type="AlphaFoldDB" id="A0A4R2H2Z5"/>
<gene>
    <name evidence="2" type="ORF">EV652_11347</name>
</gene>
<proteinExistence type="predicted"/>
<name>A0A4R2H2Z5_9ACTN</name>
<keyword evidence="3" id="KW-1185">Reference proteome</keyword>
<evidence type="ECO:0000313" key="3">
    <source>
        <dbReference type="Proteomes" id="UP000294508"/>
    </source>
</evidence>
<sequence length="277" mass="30233">MPDMTAQQRRLSRVVRTDLVDAAASIAGFKFARAEFGSAANISGIRSKNLTFSQRHDSRTLFATDTRYGHLRALGAWTGADRTPIAACRRVLRAAEIPLREIASLEILAEYGQVAERVSDEEFRLHDPLVIRKLARARRTVDGVVVWSSHATVGLTAKGDIGNVEVHWPELSVAVLKEAQVLGSLVRRGFEPPELPGARPEFAEAGVIHSPAIGLFMDVVAAVRVVYASEDPNLGRKATLYLDRHGEPVARPRDIEPAKPDTVDRPEPEATPAVRGA</sequence>
<feature type="region of interest" description="Disordered" evidence="1">
    <location>
        <begin position="245"/>
        <end position="277"/>
    </location>
</feature>
<feature type="compositionally biased region" description="Basic and acidic residues" evidence="1">
    <location>
        <begin position="245"/>
        <end position="268"/>
    </location>
</feature>
<evidence type="ECO:0000256" key="1">
    <source>
        <dbReference type="SAM" id="MobiDB-lite"/>
    </source>
</evidence>
<dbReference type="EMBL" id="SLWN01000013">
    <property type="protein sequence ID" value="TCO19648.1"/>
    <property type="molecule type" value="Genomic_DNA"/>
</dbReference>
<accession>A0A4R2H2Z5</accession>